<dbReference type="EMBL" id="JACGCI010000024">
    <property type="protein sequence ID" value="KAF6756782.1"/>
    <property type="molecule type" value="Genomic_DNA"/>
</dbReference>
<feature type="region of interest" description="Disordered" evidence="1">
    <location>
        <begin position="1"/>
        <end position="62"/>
    </location>
</feature>
<comment type="caution">
    <text evidence="2">The sequence shown here is derived from an EMBL/GenBank/DDBJ whole genome shotgun (WGS) entry which is preliminary data.</text>
</comment>
<name>A0A8H6MA87_9AGAR</name>
<reference evidence="2 3" key="1">
    <citation type="submission" date="2020-07" db="EMBL/GenBank/DDBJ databases">
        <title>Comparative genomics of pyrophilous fungi reveals a link between fire events and developmental genes.</title>
        <authorList>
            <consortium name="DOE Joint Genome Institute"/>
            <person name="Steindorff A.S."/>
            <person name="Carver A."/>
            <person name="Calhoun S."/>
            <person name="Stillman K."/>
            <person name="Liu H."/>
            <person name="Lipzen A."/>
            <person name="Pangilinan J."/>
            <person name="Labutti K."/>
            <person name="Bruns T.D."/>
            <person name="Grigoriev I.V."/>
        </authorList>
    </citation>
    <scope>NUCLEOTIDE SEQUENCE [LARGE SCALE GENOMIC DNA]</scope>
    <source>
        <strain evidence="2 3">CBS 144469</strain>
    </source>
</reference>
<dbReference type="AlphaFoldDB" id="A0A8H6MA87"/>
<evidence type="ECO:0000256" key="1">
    <source>
        <dbReference type="SAM" id="MobiDB-lite"/>
    </source>
</evidence>
<protein>
    <submittedName>
        <fullName evidence="2">Uncharacterized protein</fullName>
    </submittedName>
</protein>
<feature type="compositionally biased region" description="Polar residues" evidence="1">
    <location>
        <begin position="15"/>
        <end position="25"/>
    </location>
</feature>
<evidence type="ECO:0000313" key="2">
    <source>
        <dbReference type="EMBL" id="KAF6756782.1"/>
    </source>
</evidence>
<evidence type="ECO:0000313" key="3">
    <source>
        <dbReference type="Proteomes" id="UP000521943"/>
    </source>
</evidence>
<dbReference type="Proteomes" id="UP000521943">
    <property type="component" value="Unassembled WGS sequence"/>
</dbReference>
<keyword evidence="3" id="KW-1185">Reference proteome</keyword>
<organism evidence="2 3">
    <name type="scientific">Ephemerocybe angulata</name>
    <dbReference type="NCBI Taxonomy" id="980116"/>
    <lineage>
        <taxon>Eukaryota</taxon>
        <taxon>Fungi</taxon>
        <taxon>Dikarya</taxon>
        <taxon>Basidiomycota</taxon>
        <taxon>Agaricomycotina</taxon>
        <taxon>Agaricomycetes</taxon>
        <taxon>Agaricomycetidae</taxon>
        <taxon>Agaricales</taxon>
        <taxon>Agaricineae</taxon>
        <taxon>Psathyrellaceae</taxon>
        <taxon>Ephemerocybe</taxon>
    </lineage>
</organism>
<proteinExistence type="predicted"/>
<gene>
    <name evidence="2" type="ORF">DFP72DRAFT_1066170</name>
</gene>
<accession>A0A8H6MA87</accession>
<sequence>MAPLEIVKARLPMSPGQSLAASSSRAIPRRIAHSPPEDARRREKWFKSTPNSQNVIRDSKITPPPTRCTLLYAELMRRRAATDNERGIKNRAPPIEICAPTNAAHPNRTPMRRVLTHAELGTQTTNPTRRRSSTMLAAITARTTGYPAIHEFDERVLARGDQRAHR</sequence>